<dbReference type="InterPro" id="IPR017585">
    <property type="entry name" value="SAF_FlgA"/>
</dbReference>
<keyword evidence="4" id="KW-1005">Bacterial flagellum biogenesis</keyword>
<dbReference type="PATRIC" id="fig|472175.3.peg.215"/>
<evidence type="ECO:0000256" key="3">
    <source>
        <dbReference type="ARBA" id="ARBA00022764"/>
    </source>
</evidence>
<evidence type="ECO:0000313" key="6">
    <source>
        <dbReference type="EMBL" id="KFB09193.1"/>
    </source>
</evidence>
<keyword evidence="6" id="KW-0969">Cilium</keyword>
<dbReference type="PROSITE" id="PS51318">
    <property type="entry name" value="TAT"/>
    <property type="match status" value="1"/>
</dbReference>
<dbReference type="Gene3D" id="2.30.30.760">
    <property type="match status" value="1"/>
</dbReference>
<evidence type="ECO:0000256" key="2">
    <source>
        <dbReference type="ARBA" id="ARBA00022729"/>
    </source>
</evidence>
<keyword evidence="6" id="KW-0282">Flagellum</keyword>
<keyword evidence="7" id="KW-1185">Reference proteome</keyword>
<evidence type="ECO:0000313" key="7">
    <source>
        <dbReference type="Proteomes" id="UP000053675"/>
    </source>
</evidence>
<accession>A0A084U8A7</accession>
<dbReference type="SMART" id="SM00858">
    <property type="entry name" value="SAF"/>
    <property type="match status" value="1"/>
</dbReference>
<dbReference type="AlphaFoldDB" id="A0A084U8A7"/>
<protein>
    <recommendedName>
        <fullName evidence="4">Flagella basal body P-ring formation protein FlgA</fullName>
    </recommendedName>
</protein>
<organism evidence="6 7">
    <name type="scientific">Nitratireductor basaltis</name>
    <dbReference type="NCBI Taxonomy" id="472175"/>
    <lineage>
        <taxon>Bacteria</taxon>
        <taxon>Pseudomonadati</taxon>
        <taxon>Pseudomonadota</taxon>
        <taxon>Alphaproteobacteria</taxon>
        <taxon>Hyphomicrobiales</taxon>
        <taxon>Phyllobacteriaceae</taxon>
        <taxon>Nitratireductor</taxon>
    </lineage>
</organism>
<dbReference type="PANTHER" id="PTHR36307">
    <property type="entry name" value="FLAGELLA BASAL BODY P-RING FORMATION PROTEIN FLGA"/>
    <property type="match status" value="1"/>
</dbReference>
<feature type="signal peptide" evidence="4">
    <location>
        <begin position="1"/>
        <end position="35"/>
    </location>
</feature>
<evidence type="ECO:0000259" key="5">
    <source>
        <dbReference type="SMART" id="SM00858"/>
    </source>
</evidence>
<reference evidence="6 7" key="1">
    <citation type="submission" date="2014-05" db="EMBL/GenBank/DDBJ databases">
        <title>Draft Genome Sequence of Nitratireductor basaltis Strain UMTGB225, A Marine Bacterium Isolated from Green Barrel Tunicate.</title>
        <authorList>
            <person name="Gan H.Y."/>
        </authorList>
    </citation>
    <scope>NUCLEOTIDE SEQUENCE [LARGE SCALE GENOMIC DNA]</scope>
    <source>
        <strain evidence="6 7">UMTGB225</strain>
    </source>
</reference>
<dbReference type="GO" id="GO:0044780">
    <property type="term" value="P:bacterial-type flagellum assembly"/>
    <property type="evidence" value="ECO:0007669"/>
    <property type="project" value="InterPro"/>
</dbReference>
<dbReference type="STRING" id="472175.EL18_00208"/>
<feature type="domain" description="SAF" evidence="5">
    <location>
        <begin position="37"/>
        <end position="100"/>
    </location>
</feature>
<name>A0A084U8A7_9HYPH</name>
<dbReference type="EMBL" id="JMQM01000001">
    <property type="protein sequence ID" value="KFB09193.1"/>
    <property type="molecule type" value="Genomic_DNA"/>
</dbReference>
<dbReference type="Proteomes" id="UP000053675">
    <property type="component" value="Unassembled WGS sequence"/>
</dbReference>
<dbReference type="eggNOG" id="COG1261">
    <property type="taxonomic scope" value="Bacteria"/>
</dbReference>
<sequence length="164" mass="17148">MSIMGTFFKRRTVLAGLAAALPLFAALAGAVPANAQEMVVVPNRVIYPGQTVTADALDEVELRRQLRGGTSVVRSPDEIEGLVAKRTLLPGRMIMTSAVRKPHLVETGSAVTVLFAQGALQISLMAVPLQPGAAGDVIKLRNVDSGAVFSGIVMQDGSVRVLAS</sequence>
<dbReference type="Pfam" id="PF13144">
    <property type="entry name" value="ChapFlgA"/>
    <property type="match status" value="1"/>
</dbReference>
<dbReference type="NCBIfam" id="TIGR03170">
    <property type="entry name" value="flgA_cterm"/>
    <property type="match status" value="1"/>
</dbReference>
<evidence type="ECO:0000256" key="1">
    <source>
        <dbReference type="ARBA" id="ARBA00004418"/>
    </source>
</evidence>
<dbReference type="InterPro" id="IPR006311">
    <property type="entry name" value="TAT_signal"/>
</dbReference>
<comment type="caution">
    <text evidence="6">The sequence shown here is derived from an EMBL/GenBank/DDBJ whole genome shotgun (WGS) entry which is preliminary data.</text>
</comment>
<evidence type="ECO:0000256" key="4">
    <source>
        <dbReference type="RuleBase" id="RU362063"/>
    </source>
</evidence>
<dbReference type="CDD" id="cd11614">
    <property type="entry name" value="SAF_CpaB_FlgA_like"/>
    <property type="match status" value="1"/>
</dbReference>
<keyword evidence="2 4" id="KW-0732">Signal</keyword>
<gene>
    <name evidence="6" type="ORF">EL18_00208</name>
</gene>
<comment type="function">
    <text evidence="4">Involved in the assembly process of the P-ring formation. It may associate with FlgF on the rod constituting a structure essential for the P-ring assembly or may act as a modulator protein for the P-ring assembly.</text>
</comment>
<comment type="similarity">
    <text evidence="4">Belongs to the FlgA family.</text>
</comment>
<feature type="chain" id="PRO_5005106171" description="Flagella basal body P-ring formation protein FlgA" evidence="4">
    <location>
        <begin position="36"/>
        <end position="164"/>
    </location>
</feature>
<keyword evidence="3 4" id="KW-0574">Periplasm</keyword>
<dbReference type="InterPro" id="IPR013974">
    <property type="entry name" value="SAF"/>
</dbReference>
<proteinExistence type="inferred from homology"/>
<dbReference type="InterPro" id="IPR039246">
    <property type="entry name" value="Flagellar_FlgA"/>
</dbReference>
<dbReference type="GO" id="GO:0042597">
    <property type="term" value="C:periplasmic space"/>
    <property type="evidence" value="ECO:0007669"/>
    <property type="project" value="UniProtKB-SubCell"/>
</dbReference>
<dbReference type="Gene3D" id="3.90.1210.10">
    <property type="entry name" value="Antifreeze-like/N-acetylneuraminic acid synthase C-terminal domain"/>
    <property type="match status" value="1"/>
</dbReference>
<dbReference type="PANTHER" id="PTHR36307:SF1">
    <property type="entry name" value="FLAGELLA BASAL BODY P-RING FORMATION PROTEIN FLGA"/>
    <property type="match status" value="1"/>
</dbReference>
<keyword evidence="6" id="KW-0966">Cell projection</keyword>
<comment type="subcellular location">
    <subcellularLocation>
        <location evidence="1 4">Periplasm</location>
    </subcellularLocation>
</comment>